<dbReference type="EMBL" id="CAMXCT010000086">
    <property type="protein sequence ID" value="CAI3973598.1"/>
    <property type="molecule type" value="Genomic_DNA"/>
</dbReference>
<dbReference type="Proteomes" id="UP001152797">
    <property type="component" value="Unassembled WGS sequence"/>
</dbReference>
<accession>A0A9P1BJH2</accession>
<proteinExistence type="predicted"/>
<dbReference type="AlphaFoldDB" id="A0A9P1BJH2"/>
<comment type="caution">
    <text evidence="3">The sequence shown here is derived from an EMBL/GenBank/DDBJ whole genome shotgun (WGS) entry which is preliminary data.</text>
</comment>
<gene>
    <name evidence="3" type="ORF">C1SCF055_LOCUS2088</name>
</gene>
<dbReference type="Gene3D" id="2.130.10.10">
    <property type="entry name" value="YVTN repeat-like/Quinoprotein amine dehydrogenase"/>
    <property type="match status" value="1"/>
</dbReference>
<feature type="region of interest" description="Disordered" evidence="2">
    <location>
        <begin position="637"/>
        <end position="657"/>
    </location>
</feature>
<keyword evidence="6" id="KW-1185">Reference proteome</keyword>
<feature type="coiled-coil region" evidence="1">
    <location>
        <begin position="602"/>
        <end position="629"/>
    </location>
</feature>
<evidence type="ECO:0000313" key="5">
    <source>
        <dbReference type="EMBL" id="CAL4760910.1"/>
    </source>
</evidence>
<protein>
    <submittedName>
        <fullName evidence="5">WD repeat-containing protein 5-like</fullName>
    </submittedName>
</protein>
<dbReference type="EMBL" id="CAMXCT020000086">
    <property type="protein sequence ID" value="CAL1126973.1"/>
    <property type="molecule type" value="Genomic_DNA"/>
</dbReference>
<dbReference type="OrthoDB" id="6252103at2759"/>
<evidence type="ECO:0000313" key="4">
    <source>
        <dbReference type="EMBL" id="CAL1126973.1"/>
    </source>
</evidence>
<name>A0A9P1BJH2_9DINO</name>
<dbReference type="InterPro" id="IPR036322">
    <property type="entry name" value="WD40_repeat_dom_sf"/>
</dbReference>
<evidence type="ECO:0000256" key="1">
    <source>
        <dbReference type="SAM" id="Coils"/>
    </source>
</evidence>
<dbReference type="InterPro" id="IPR015943">
    <property type="entry name" value="WD40/YVTN_repeat-like_dom_sf"/>
</dbReference>
<reference evidence="4" key="2">
    <citation type="submission" date="2024-04" db="EMBL/GenBank/DDBJ databases">
        <authorList>
            <person name="Chen Y."/>
            <person name="Shah S."/>
            <person name="Dougan E. K."/>
            <person name="Thang M."/>
            <person name="Chan C."/>
        </authorList>
    </citation>
    <scope>NUCLEOTIDE SEQUENCE [LARGE SCALE GENOMIC DNA]</scope>
</reference>
<organism evidence="3">
    <name type="scientific">Cladocopium goreaui</name>
    <dbReference type="NCBI Taxonomy" id="2562237"/>
    <lineage>
        <taxon>Eukaryota</taxon>
        <taxon>Sar</taxon>
        <taxon>Alveolata</taxon>
        <taxon>Dinophyceae</taxon>
        <taxon>Suessiales</taxon>
        <taxon>Symbiodiniaceae</taxon>
        <taxon>Cladocopium</taxon>
    </lineage>
</organism>
<dbReference type="EMBL" id="CAMXCT030000086">
    <property type="protein sequence ID" value="CAL4760910.1"/>
    <property type="molecule type" value="Genomic_DNA"/>
</dbReference>
<sequence>MVDSNGLLFSSEVNDTAIRAVAANKRFIVLCAEDNNARVFDTKGSLLQTLQTAQKTRNVAIFDRYVATGEKNGLGELFDLGEKKKSGSLLCTLQSKGKVSVTMYNVDICSTSVMLSSSRPYGMKADDKDKRLQVAQLYNLEGTLQHSFVHGAMIGRMGICVSEDYAATSGEDQVVKVWSTKTGELVLQLPAEKGRSPGVRFKNHQLYVSGTLDVLVYTLPSGTLERRLEMEAAASPSSPCSPQATNTSGTLRATPVTYPRLALAGNYVVSASETRVATVWTLLDGKPLCSIVDERRDFYAAVGGDRLVLIAGKMLKIYDLTVHSGYKRAYSESLGMSLDYLIDSTQFTEVAQTASQQEDPNFHQLAPLLAYGDHALGRSAVCPRDGRLGCALVDVLPSGPATHFLSWAWGYSLMTVVLALRHWCAESKIDATQTFIWICFFCNNQERILKEKTKEGSDDLESTFQSRLQSIGRVLVLFDEWSKPAYLTRVWCIFETFVAARASISYTLIFPPESSKSLHETLQRGMHLEVTKDWSSIDVGQARASRPVDEEKVKGLITRTSSFEEVNTVVKSHLVGWFKKQFEVIFEKGVQEGLSSSGCPHCAVKEDELATLRAQLQERDAELARLRELLPAGGATAAARSAASRGEPRSTSPEVTSLAQSLARSTSRDEVLEGGEELLLQLITTNRSCSCRLERRGNAEGLSLLGKPTGDRLAAALIEELKPKEASDVLGLLRPKNVAWQRPHEVAMRSRSIVTVGVVGLLGFGVLCFVPPSEQGVTSARRAALLGAVSAVTLAGQKAEAFGKNPSDWLGYYKDPQHPMCPRKIKYDPAVKTGMIVEGGDGDPGCEKKVLTPFRAPVTFTPDSDSITIDFTSKGGPADVVGKWENGGIVFPDGNKWKKLFGLSVDVAGFEEAACEKHDGHSIKARAAFQCQTSILLVPGSNLCAESAVLCQARRSSVLTLALLATLLVAIERASARRAALLGAVSATVATVAEDKAEAFGKNPSDWLGYYKDPQHPMCPRKIKYDPAVKTGMIVEGGDGNPGCEKKVLTPFRAPVTFTPDSDSITIDFTDKGGPADPGLRGCG</sequence>
<evidence type="ECO:0000256" key="2">
    <source>
        <dbReference type="SAM" id="MobiDB-lite"/>
    </source>
</evidence>
<keyword evidence="1" id="KW-0175">Coiled coil</keyword>
<evidence type="ECO:0000313" key="6">
    <source>
        <dbReference type="Proteomes" id="UP001152797"/>
    </source>
</evidence>
<dbReference type="SUPFAM" id="SSF50978">
    <property type="entry name" value="WD40 repeat-like"/>
    <property type="match status" value="1"/>
</dbReference>
<reference evidence="3" key="1">
    <citation type="submission" date="2022-10" db="EMBL/GenBank/DDBJ databases">
        <authorList>
            <person name="Chen Y."/>
            <person name="Dougan E. K."/>
            <person name="Chan C."/>
            <person name="Rhodes N."/>
            <person name="Thang M."/>
        </authorList>
    </citation>
    <scope>NUCLEOTIDE SEQUENCE</scope>
</reference>
<evidence type="ECO:0000313" key="3">
    <source>
        <dbReference type="EMBL" id="CAI3973598.1"/>
    </source>
</evidence>